<dbReference type="Pfam" id="PF00229">
    <property type="entry name" value="TNF"/>
    <property type="match status" value="1"/>
</dbReference>
<keyword evidence="7" id="KW-1185">Reference proteome</keyword>
<dbReference type="SUPFAM" id="SSF49842">
    <property type="entry name" value="TNF-like"/>
    <property type="match status" value="1"/>
</dbReference>
<dbReference type="PANTHER" id="PTHR11471">
    <property type="entry name" value="TUMOR NECROSIS FACTOR FAMILY MEMBER"/>
    <property type="match status" value="1"/>
</dbReference>
<dbReference type="InterPro" id="IPR006053">
    <property type="entry name" value="TNF"/>
</dbReference>
<dbReference type="CDD" id="cd00184">
    <property type="entry name" value="TNF"/>
    <property type="match status" value="1"/>
</dbReference>
<name>A0A8C4R1Y1_EPTBU</name>
<feature type="domain" description="THD" evidence="5">
    <location>
        <begin position="81"/>
        <end position="214"/>
    </location>
</feature>
<dbReference type="GO" id="GO:0005615">
    <property type="term" value="C:extracellular space"/>
    <property type="evidence" value="ECO:0007669"/>
    <property type="project" value="UniProtKB-KW"/>
</dbReference>
<evidence type="ECO:0000259" key="5">
    <source>
        <dbReference type="PROSITE" id="PS50049"/>
    </source>
</evidence>
<protein>
    <recommendedName>
        <fullName evidence="5">THD domain-containing protein</fullName>
    </recommendedName>
</protein>
<organism evidence="6 7">
    <name type="scientific">Eptatretus burgeri</name>
    <name type="common">Inshore hagfish</name>
    <dbReference type="NCBI Taxonomy" id="7764"/>
    <lineage>
        <taxon>Eukaryota</taxon>
        <taxon>Metazoa</taxon>
        <taxon>Chordata</taxon>
        <taxon>Craniata</taxon>
        <taxon>Vertebrata</taxon>
        <taxon>Cyclostomata</taxon>
        <taxon>Myxini</taxon>
        <taxon>Myxiniformes</taxon>
        <taxon>Myxinidae</taxon>
        <taxon>Eptatretinae</taxon>
        <taxon>Eptatretus</taxon>
    </lineage>
</organism>
<accession>A0A8C4R1Y1</accession>
<dbReference type="InterPro" id="IPR008983">
    <property type="entry name" value="Tumour_necrosis_fac-like_dom"/>
</dbReference>
<reference evidence="6" key="2">
    <citation type="submission" date="2025-09" db="UniProtKB">
        <authorList>
            <consortium name="Ensembl"/>
        </authorList>
    </citation>
    <scope>IDENTIFICATION</scope>
</reference>
<dbReference type="GO" id="GO:0005125">
    <property type="term" value="F:cytokine activity"/>
    <property type="evidence" value="ECO:0007669"/>
    <property type="project" value="UniProtKB-KW"/>
</dbReference>
<dbReference type="AlphaFoldDB" id="A0A8C4R1Y1"/>
<dbReference type="InterPro" id="IPR006052">
    <property type="entry name" value="TNF_dom"/>
</dbReference>
<evidence type="ECO:0000313" key="7">
    <source>
        <dbReference type="Proteomes" id="UP000694388"/>
    </source>
</evidence>
<reference evidence="6" key="1">
    <citation type="submission" date="2025-08" db="UniProtKB">
        <authorList>
            <consortium name="Ensembl"/>
        </authorList>
    </citation>
    <scope>IDENTIFICATION</scope>
</reference>
<proteinExistence type="inferred from homology"/>
<dbReference type="PROSITE" id="PS00251">
    <property type="entry name" value="THD_1"/>
    <property type="match status" value="1"/>
</dbReference>
<dbReference type="PROSITE" id="PS50049">
    <property type="entry name" value="THD_2"/>
    <property type="match status" value="1"/>
</dbReference>
<keyword evidence="4" id="KW-0472">Membrane</keyword>
<dbReference type="SMART" id="SM00207">
    <property type="entry name" value="TNF"/>
    <property type="match status" value="1"/>
</dbReference>
<dbReference type="OMA" id="YNNGRIM"/>
<keyword evidence="3" id="KW-0202">Cytokine</keyword>
<dbReference type="Proteomes" id="UP000694388">
    <property type="component" value="Unplaced"/>
</dbReference>
<evidence type="ECO:0000256" key="2">
    <source>
        <dbReference type="ARBA" id="ARBA00008670"/>
    </source>
</evidence>
<dbReference type="Gene3D" id="2.60.120.40">
    <property type="match status" value="1"/>
</dbReference>
<comment type="subcellular location">
    <subcellularLocation>
        <location evidence="1">Membrane</location>
    </subcellularLocation>
</comment>
<comment type="similarity">
    <text evidence="2">Belongs to the tumor necrosis factor family.</text>
</comment>
<dbReference type="Ensembl" id="ENSEBUT00000024530.1">
    <property type="protein sequence ID" value="ENSEBUP00000023955.1"/>
    <property type="gene ID" value="ENSEBUG00000014763.1"/>
</dbReference>
<dbReference type="GO" id="GO:0005164">
    <property type="term" value="F:tumor necrosis factor receptor binding"/>
    <property type="evidence" value="ECO:0007669"/>
    <property type="project" value="InterPro"/>
</dbReference>
<evidence type="ECO:0000313" key="6">
    <source>
        <dbReference type="Ensembl" id="ENSEBUP00000023955.1"/>
    </source>
</evidence>
<dbReference type="GO" id="GO:0006955">
    <property type="term" value="P:immune response"/>
    <property type="evidence" value="ECO:0007669"/>
    <property type="project" value="InterPro"/>
</dbReference>
<dbReference type="InterPro" id="IPR021184">
    <property type="entry name" value="TNF_CS"/>
</dbReference>
<dbReference type="GO" id="GO:0016020">
    <property type="term" value="C:membrane"/>
    <property type="evidence" value="ECO:0007669"/>
    <property type="project" value="UniProtKB-SubCell"/>
</dbReference>
<dbReference type="PRINTS" id="PR01234">
    <property type="entry name" value="TNECROSISFCT"/>
</dbReference>
<evidence type="ECO:0000256" key="4">
    <source>
        <dbReference type="ARBA" id="ARBA00023136"/>
    </source>
</evidence>
<evidence type="ECO:0000256" key="1">
    <source>
        <dbReference type="ARBA" id="ARBA00004370"/>
    </source>
</evidence>
<sequence length="214" mass="24696">MGMVVVVVWQLSCRGRYHFLKRDCVADAMPLYQYTHWNWYSFRRPLKDDRLSQPPGVLIQRPTGLELRTLGSQATTLTTEPTPELPASPSKLDWDSSLGNSFMRNGVAYHHGDVTVPKEGLYFIYSQVFFRSPHILVHSVYRHSRTYDHPDALMEGMKFQCSDDNNRSRIIWYGSNYQAGLFYLQAGDQLWVRVSDGSLIVARGEKTYFGLFMV</sequence>
<evidence type="ECO:0000256" key="3">
    <source>
        <dbReference type="ARBA" id="ARBA00022514"/>
    </source>
</evidence>
<dbReference type="GeneTree" id="ENSGT01060000248544"/>
<dbReference type="PANTHER" id="PTHR11471:SF13">
    <property type="entry name" value="TNF FAMILY PROFILE DOMAIN-CONTAINING PROTEIN"/>
    <property type="match status" value="1"/>
</dbReference>